<proteinExistence type="predicted"/>
<dbReference type="Proteomes" id="UP001595999">
    <property type="component" value="Unassembled WGS sequence"/>
</dbReference>
<dbReference type="RefSeq" id="WP_231462922.1">
    <property type="nucleotide sequence ID" value="NZ_JAJOHW010000089.1"/>
</dbReference>
<organism evidence="1 2">
    <name type="scientific">Chromobacterium aquaticum</name>
    <dbReference type="NCBI Taxonomy" id="467180"/>
    <lineage>
        <taxon>Bacteria</taxon>
        <taxon>Pseudomonadati</taxon>
        <taxon>Pseudomonadota</taxon>
        <taxon>Betaproteobacteria</taxon>
        <taxon>Neisseriales</taxon>
        <taxon>Chromobacteriaceae</taxon>
        <taxon>Chromobacterium</taxon>
    </lineage>
</organism>
<keyword evidence="2" id="KW-1185">Reference proteome</keyword>
<name>A0ABV8ZVW8_9NEIS</name>
<evidence type="ECO:0000313" key="2">
    <source>
        <dbReference type="Proteomes" id="UP001595999"/>
    </source>
</evidence>
<dbReference type="EMBL" id="JBHSEK010000017">
    <property type="protein sequence ID" value="MFC4491827.1"/>
    <property type="molecule type" value="Genomic_DNA"/>
</dbReference>
<gene>
    <name evidence="1" type="ORF">ACFO0R_19630</name>
</gene>
<protein>
    <submittedName>
        <fullName evidence="1">Uncharacterized protein</fullName>
    </submittedName>
</protein>
<accession>A0ABV8ZVW8</accession>
<evidence type="ECO:0000313" key="1">
    <source>
        <dbReference type="EMBL" id="MFC4491827.1"/>
    </source>
</evidence>
<reference evidence="2" key="1">
    <citation type="journal article" date="2019" name="Int. J. Syst. Evol. Microbiol.">
        <title>The Global Catalogue of Microorganisms (GCM) 10K type strain sequencing project: providing services to taxonomists for standard genome sequencing and annotation.</title>
        <authorList>
            <consortium name="The Broad Institute Genomics Platform"/>
            <consortium name="The Broad Institute Genome Sequencing Center for Infectious Disease"/>
            <person name="Wu L."/>
            <person name="Ma J."/>
        </authorList>
    </citation>
    <scope>NUCLEOTIDE SEQUENCE [LARGE SCALE GENOMIC DNA]</scope>
    <source>
        <strain evidence="2">CGMCC 4.7608</strain>
    </source>
</reference>
<comment type="caution">
    <text evidence="1">The sequence shown here is derived from an EMBL/GenBank/DDBJ whole genome shotgun (WGS) entry which is preliminary data.</text>
</comment>
<sequence length="212" mass="22846">MTALEKQLLAALKGLLKHSRSGKKDFVEAVVMAAEAIDAAEAAQPVEGASGERLAAEMALSQQLAARVDDLERQLATAPQATSAQPAAVQFLLNGDRFKVSTIRGEAGIYGLPRTMTGQWVAFVDATDGKHLESQQPAPAAQTRAVLQVLLRMQQDPRLAYLIGPGSEAWALLTEAQAEADGVEVEMFRRKFQKGLSYQRVPRIGESSPMCD</sequence>